<organism evidence="4 5">
    <name type="scientific">Zygotorulaspora mrakii</name>
    <name type="common">Zygosaccharomyces mrakii</name>
    <dbReference type="NCBI Taxonomy" id="42260"/>
    <lineage>
        <taxon>Eukaryota</taxon>
        <taxon>Fungi</taxon>
        <taxon>Dikarya</taxon>
        <taxon>Ascomycota</taxon>
        <taxon>Saccharomycotina</taxon>
        <taxon>Saccharomycetes</taxon>
        <taxon>Saccharomycetales</taxon>
        <taxon>Saccharomycetaceae</taxon>
        <taxon>Zygotorulaspora</taxon>
    </lineage>
</organism>
<accession>A0A7H9B1H1</accession>
<evidence type="ECO:0000313" key="5">
    <source>
        <dbReference type="Proteomes" id="UP000509704"/>
    </source>
</evidence>
<evidence type="ECO:0000313" key="4">
    <source>
        <dbReference type="EMBL" id="QLG71622.1"/>
    </source>
</evidence>
<dbReference type="EMBL" id="CP058605">
    <property type="protein sequence ID" value="QLG71622.1"/>
    <property type="molecule type" value="Genomic_DNA"/>
</dbReference>
<feature type="domain" description="Gag1-like lock" evidence="3">
    <location>
        <begin position="11"/>
        <end position="54"/>
    </location>
</feature>
<dbReference type="Proteomes" id="UP000509704">
    <property type="component" value="Chromosome 2"/>
</dbReference>
<dbReference type="OrthoDB" id="5576875at2759"/>
<dbReference type="RefSeq" id="XP_037143350.1">
    <property type="nucleotide sequence ID" value="XM_037287455.1"/>
</dbReference>
<evidence type="ECO:0000259" key="3">
    <source>
        <dbReference type="Pfam" id="PF22991"/>
    </source>
</evidence>
<feature type="region of interest" description="Disordered" evidence="1">
    <location>
        <begin position="91"/>
        <end position="116"/>
    </location>
</feature>
<dbReference type="InterPro" id="IPR053274">
    <property type="entry name" value="Fluconazole_resistance"/>
</dbReference>
<name>A0A7H9B1H1_ZYGMR</name>
<evidence type="ECO:0000259" key="2">
    <source>
        <dbReference type="Pfam" id="PF13259"/>
    </source>
</evidence>
<dbReference type="KEGG" id="zmk:HG535_0B06680"/>
<dbReference type="InterPro" id="IPR053969">
    <property type="entry name" value="Lock_Gag1-like"/>
</dbReference>
<dbReference type="PANTHER" id="PTHR28065:SF1">
    <property type="entry name" value="DUF4050 DOMAIN-CONTAINING PROTEIN"/>
    <property type="match status" value="1"/>
</dbReference>
<dbReference type="Pfam" id="PF22991">
    <property type="entry name" value="Lock_Gag1-like"/>
    <property type="match status" value="1"/>
</dbReference>
<sequence>MSLKRGEDAQEKRGVGRISRTLHRWKAALRKVTKETLDGLDEESQGDKTVDVLFYGNAGTLKKVPSIGRDSGTSMSPVGVSELNITTEAEESLTESSVESARNSNNAAEGEEQGDCDEAKEVTFKNYNAVAECAKLRKKFVAENKPFCGAGEVWERRRALWVQPTDAEVDRDERQRRRDERQRRRDVFATIPKSFYTRIYRNLVLDDKPLRESMNLQDALKVVNAGWIETKKWENAAKRLS</sequence>
<dbReference type="InterPro" id="IPR025124">
    <property type="entry name" value="Gag1-like_clamp"/>
</dbReference>
<reference evidence="4 5" key="1">
    <citation type="submission" date="2020-07" db="EMBL/GenBank/DDBJ databases">
        <title>The yeast mating-type switching endonuclease HO is a domesticated member of an unorthodox homing genetic element family.</title>
        <authorList>
            <person name="Coughlan A.Y."/>
            <person name="Lombardi L."/>
            <person name="Braun-Galleani S."/>
            <person name="Martos A.R."/>
            <person name="Galeote V."/>
            <person name="Bigey F."/>
            <person name="Dequin S."/>
            <person name="Byrne K.P."/>
            <person name="Wolfe K.H."/>
        </authorList>
    </citation>
    <scope>NUCLEOTIDE SEQUENCE [LARGE SCALE GENOMIC DNA]</scope>
    <source>
        <strain evidence="4 5">NRRL Y-6702</strain>
    </source>
</reference>
<evidence type="ECO:0000256" key="1">
    <source>
        <dbReference type="SAM" id="MobiDB-lite"/>
    </source>
</evidence>
<keyword evidence="5" id="KW-1185">Reference proteome</keyword>
<dbReference type="Pfam" id="PF13259">
    <property type="entry name" value="clamp_Gag1-like"/>
    <property type="match status" value="1"/>
</dbReference>
<protein>
    <submittedName>
        <fullName evidence="4">Uncharacterized protein</fullName>
    </submittedName>
</protein>
<dbReference type="PANTHER" id="PTHR28065">
    <property type="entry name" value="FREQUENIN"/>
    <property type="match status" value="1"/>
</dbReference>
<proteinExistence type="predicted"/>
<dbReference type="GeneID" id="59235284"/>
<feature type="domain" description="Gag1-like clamp" evidence="2">
    <location>
        <begin position="141"/>
        <end position="234"/>
    </location>
</feature>
<dbReference type="AlphaFoldDB" id="A0A7H9B1H1"/>
<gene>
    <name evidence="4" type="ORF">HG535_0B06680</name>
</gene>